<evidence type="ECO:0000256" key="2">
    <source>
        <dbReference type="ARBA" id="ARBA00012417"/>
    </source>
</evidence>
<sequence>MSAPRPGRFVHLHLHTQYSLLDGANKIAPLMEKCARLGMPAVAMTDHGNLFGALEFYREAQKHGVKPILGCELYVTPRSRFDREELLMPSGGPHGGKKINNASFHLTLLAENLTGYQNLLEIVSRAHLEGFYYRPRADFELLYRHREGLIALSGCLKGQVSYLLTRGERERACATADLFRNIFGPGRYFFELQANGLEEQRVANRELLSLSREMKIPVVATNDCHYLDREDALPHDILLCLQTGKTLDDPNRLRFGAEEFYLKSPDEVIEAFREIPEAVENTLAIAERIDLTLDLKKTYMPEYVPDVGETGRTINELFCDRSREGLEVRFGEKEFDAERKELYRARLEREIAVILEMGFAGYFLIVWDFIRKAREQGIAVGPGRGSAAGSLVAWSLRITNIDPIAFGLLFERFLNPERVSLPDIDVDFCMNRRGEVIDYVMKKYGADRVSMIATFGTMGAKASIRDVGRVLGMTYSEVDRVAKMIPTALEMTLEKALEQNKEFRELREKDPAIDRLVSLSMKLEGITRHASIHAAGIVISQDPLSGHVPLMRGAGGETVTQFTKDDVEKVGLVKFDFLGLTTLTLIEDAVRRIRVHTPEFDIDRIPLDDPGTYAFLQGGKTLGIFQLESRGMTDLLVKLAPEVFEDLIALLALYRPGPINSGMVDDFIRRKKNPREIVYEHPDLEPILRETYGVIVYQEQVMQIANVLAGFSLGDADLLRRAMGKKKPEEMEKMKGLFITGAVERKTDRTKADHIFELMAHFAGYGFNKSHSAAYALISYQTAYLKAHYPVEFWAALLTNALDDTEKIGTFLAGARELDIRVLSPDINESLLDFTVLPGRTIRFGLGAVKNVGRQAVEAILEIRAAGGPFLSFPDFMKRIDGHKVNRRVVEALAKAGAFDSLGTTRAAAMANIDPLLEWVAGIKKPKKSKMGKLFREFEQDSEPEAPWTAVPEWDEKTLLKAEREGLGFYLSRHPMTPYMKIAEELECPTLGQLEGQAEGSTVSVFGIVSAIRELKTKKGDKMAQVTLMDFEQSLEMVLFPDTYASCQGELALSAPLYVTGTLERNDFGTKLRTTRVTTLSQLSSVLYKMVSIRLRTDGLARRDLEDLREILAAHPGPLPSLLEITEMVTPRARYIIPTRQNVSPSEELIHRLKSRFGPDAVVLSKELDPALSTYLIATRTRSQGRREPRGAR</sequence>
<dbReference type="Pfam" id="PF17657">
    <property type="entry name" value="DNA_pol3_finger"/>
    <property type="match status" value="1"/>
</dbReference>
<evidence type="ECO:0000256" key="8">
    <source>
        <dbReference type="ARBA" id="ARBA00049244"/>
    </source>
</evidence>
<comment type="subcellular location">
    <subcellularLocation>
        <location evidence="1">Cytoplasm</location>
    </subcellularLocation>
</comment>
<evidence type="ECO:0000256" key="4">
    <source>
        <dbReference type="ARBA" id="ARBA00022679"/>
    </source>
</evidence>
<dbReference type="GO" id="GO:0008408">
    <property type="term" value="F:3'-5' exonuclease activity"/>
    <property type="evidence" value="ECO:0007669"/>
    <property type="project" value="InterPro"/>
</dbReference>
<evidence type="ECO:0000259" key="9">
    <source>
        <dbReference type="SMART" id="SM00481"/>
    </source>
</evidence>
<dbReference type="Gene3D" id="1.10.10.1600">
    <property type="entry name" value="Bacterial DNA polymerase III alpha subunit, thumb domain"/>
    <property type="match status" value="1"/>
</dbReference>
<dbReference type="PANTHER" id="PTHR32294:SF0">
    <property type="entry name" value="DNA POLYMERASE III SUBUNIT ALPHA"/>
    <property type="match status" value="1"/>
</dbReference>
<dbReference type="Proteomes" id="UP000009374">
    <property type="component" value="Unassembled WGS sequence"/>
</dbReference>
<dbReference type="Pfam" id="PF07733">
    <property type="entry name" value="DNA_pol3_alpha"/>
    <property type="match status" value="1"/>
</dbReference>
<dbReference type="GO" id="GO:0003676">
    <property type="term" value="F:nucleic acid binding"/>
    <property type="evidence" value="ECO:0007669"/>
    <property type="project" value="InterPro"/>
</dbReference>
<feature type="domain" description="Polymerase/histidinol phosphatase N-terminal" evidence="9">
    <location>
        <begin position="10"/>
        <end position="77"/>
    </location>
</feature>
<dbReference type="InterPro" id="IPR011708">
    <property type="entry name" value="DNA_pol3_alpha_NTPase_dom"/>
</dbReference>
<keyword evidence="4" id="KW-0808">Transferase</keyword>
<dbReference type="Pfam" id="PF14579">
    <property type="entry name" value="HHH_6"/>
    <property type="match status" value="1"/>
</dbReference>
<dbReference type="Pfam" id="PF02811">
    <property type="entry name" value="PHP"/>
    <property type="match status" value="1"/>
</dbReference>
<dbReference type="InterPro" id="IPR016195">
    <property type="entry name" value="Pol/histidinol_Pase-like"/>
</dbReference>
<reference evidence="10 11" key="1">
    <citation type="journal article" date="2009" name="Appl. Environ. Microbiol.">
        <title>Community genomic and proteomic analyses of chemoautotrophic iron-oxidizing "Leptospirillum rubarum" (Group II) and "Leptospirillum ferrodiazotrophum" (Group III) bacteria in acid mine drainage biofilms.</title>
        <authorList>
            <person name="Goltsman D.S."/>
            <person name="Denef V.J."/>
            <person name="Singer S.W."/>
            <person name="VerBerkmoes N.C."/>
            <person name="Lefsrud M."/>
            <person name="Mueller R.S."/>
            <person name="Dick G.J."/>
            <person name="Sun C.L."/>
            <person name="Wheeler K.E."/>
            <person name="Zemla A."/>
            <person name="Baker B.J."/>
            <person name="Hauser L."/>
            <person name="Land M."/>
            <person name="Shah M.B."/>
            <person name="Thelen M.P."/>
            <person name="Hettich R.L."/>
            <person name="Banfield J.F."/>
        </authorList>
    </citation>
    <scope>NUCLEOTIDE SEQUENCE [LARGE SCALE GENOMIC DNA]</scope>
</reference>
<dbReference type="Gene3D" id="1.10.150.870">
    <property type="match status" value="1"/>
</dbReference>
<dbReference type="SMART" id="SM00481">
    <property type="entry name" value="POLIIIAc"/>
    <property type="match status" value="1"/>
</dbReference>
<protein>
    <recommendedName>
        <fullName evidence="3">DNA polymerase III subunit alpha</fullName>
        <ecNumber evidence="2">2.7.7.7</ecNumber>
    </recommendedName>
</protein>
<evidence type="ECO:0000256" key="7">
    <source>
        <dbReference type="ARBA" id="ARBA00022932"/>
    </source>
</evidence>
<dbReference type="AlphaFoldDB" id="C6HZQ1"/>
<dbReference type="NCBIfam" id="TIGR00594">
    <property type="entry name" value="polc"/>
    <property type="match status" value="1"/>
</dbReference>
<dbReference type="CDD" id="cd12113">
    <property type="entry name" value="PHP_PolIIIA_DnaE3"/>
    <property type="match status" value="1"/>
</dbReference>
<evidence type="ECO:0000256" key="1">
    <source>
        <dbReference type="ARBA" id="ARBA00004496"/>
    </source>
</evidence>
<dbReference type="PANTHER" id="PTHR32294">
    <property type="entry name" value="DNA POLYMERASE III SUBUNIT ALPHA"/>
    <property type="match status" value="1"/>
</dbReference>
<evidence type="ECO:0000256" key="6">
    <source>
        <dbReference type="ARBA" id="ARBA00022705"/>
    </source>
</evidence>
<dbReference type="InterPro" id="IPR041931">
    <property type="entry name" value="DNA_pol3_alpha_thumb_dom"/>
</dbReference>
<keyword evidence="5" id="KW-0548">Nucleotidyltransferase</keyword>
<dbReference type="SUPFAM" id="SSF89550">
    <property type="entry name" value="PHP domain-like"/>
    <property type="match status" value="1"/>
</dbReference>
<dbReference type="InterPro" id="IPR040982">
    <property type="entry name" value="DNA_pol3_finger"/>
</dbReference>
<dbReference type="InterPro" id="IPR003141">
    <property type="entry name" value="Pol/His_phosphatase_N"/>
</dbReference>
<dbReference type="NCBIfam" id="NF005298">
    <property type="entry name" value="PRK06826.1"/>
    <property type="match status" value="1"/>
</dbReference>
<keyword evidence="6" id="KW-0235">DNA replication</keyword>
<evidence type="ECO:0000313" key="11">
    <source>
        <dbReference type="Proteomes" id="UP000009374"/>
    </source>
</evidence>
<dbReference type="CDD" id="cd04485">
    <property type="entry name" value="DnaE_OBF"/>
    <property type="match status" value="1"/>
</dbReference>
<dbReference type="EMBL" id="GG693884">
    <property type="protein sequence ID" value="EES51839.1"/>
    <property type="molecule type" value="Genomic_DNA"/>
</dbReference>
<dbReference type="NCBIfam" id="NF004226">
    <property type="entry name" value="PRK05673.1"/>
    <property type="match status" value="1"/>
</dbReference>
<organism evidence="10 11">
    <name type="scientific">Leptospirillum ferrodiazotrophum</name>
    <dbReference type="NCBI Taxonomy" id="412449"/>
    <lineage>
        <taxon>Bacteria</taxon>
        <taxon>Pseudomonadati</taxon>
        <taxon>Nitrospirota</taxon>
        <taxon>Nitrospiria</taxon>
        <taxon>Nitrospirales</taxon>
        <taxon>Nitrospiraceae</taxon>
        <taxon>Leptospirillum</taxon>
    </lineage>
</organism>
<accession>C6HZQ1</accession>
<dbReference type="EC" id="2.7.7.7" evidence="2"/>
<comment type="catalytic activity">
    <reaction evidence="8">
        <text>DNA(n) + a 2'-deoxyribonucleoside 5'-triphosphate = DNA(n+1) + diphosphate</text>
        <dbReference type="Rhea" id="RHEA:22508"/>
        <dbReference type="Rhea" id="RHEA-COMP:17339"/>
        <dbReference type="Rhea" id="RHEA-COMP:17340"/>
        <dbReference type="ChEBI" id="CHEBI:33019"/>
        <dbReference type="ChEBI" id="CHEBI:61560"/>
        <dbReference type="ChEBI" id="CHEBI:173112"/>
        <dbReference type="EC" id="2.7.7.7"/>
    </reaction>
</comment>
<dbReference type="InterPro" id="IPR004013">
    <property type="entry name" value="PHP_dom"/>
</dbReference>
<dbReference type="GO" id="GO:0003887">
    <property type="term" value="F:DNA-directed DNA polymerase activity"/>
    <property type="evidence" value="ECO:0007669"/>
    <property type="project" value="UniProtKB-KW"/>
</dbReference>
<dbReference type="GO" id="GO:0006260">
    <property type="term" value="P:DNA replication"/>
    <property type="evidence" value="ECO:0007669"/>
    <property type="project" value="UniProtKB-KW"/>
</dbReference>
<name>C6HZQ1_9BACT</name>
<dbReference type="GO" id="GO:0005737">
    <property type="term" value="C:cytoplasm"/>
    <property type="evidence" value="ECO:0007669"/>
    <property type="project" value="UniProtKB-SubCell"/>
</dbReference>
<proteinExistence type="predicted"/>
<dbReference type="InterPro" id="IPR004365">
    <property type="entry name" value="NA-bd_OB_tRNA"/>
</dbReference>
<evidence type="ECO:0000256" key="3">
    <source>
        <dbReference type="ARBA" id="ARBA00019114"/>
    </source>
</evidence>
<dbReference type="InterPro" id="IPR029460">
    <property type="entry name" value="DNAPol_HHH"/>
</dbReference>
<evidence type="ECO:0000313" key="10">
    <source>
        <dbReference type="EMBL" id="EES51839.1"/>
    </source>
</evidence>
<dbReference type="Pfam" id="PF01336">
    <property type="entry name" value="tRNA_anti-codon"/>
    <property type="match status" value="1"/>
</dbReference>
<evidence type="ECO:0000256" key="5">
    <source>
        <dbReference type="ARBA" id="ARBA00022695"/>
    </source>
</evidence>
<keyword evidence="7" id="KW-0239">DNA-directed DNA polymerase</keyword>
<keyword evidence="11" id="KW-1185">Reference proteome</keyword>
<gene>
    <name evidence="10" type="ORF">UBAL3_95450060</name>
</gene>
<dbReference type="InterPro" id="IPR004805">
    <property type="entry name" value="DnaE2/DnaE/PolC"/>
</dbReference>
<dbReference type="Gene3D" id="3.20.20.140">
    <property type="entry name" value="Metal-dependent hydrolases"/>
    <property type="match status" value="1"/>
</dbReference>